<dbReference type="Proteomes" id="UP000694888">
    <property type="component" value="Unplaced"/>
</dbReference>
<gene>
    <name evidence="7" type="primary">LOC101849908</name>
</gene>
<proteinExistence type="predicted"/>
<dbReference type="InterPro" id="IPR053248">
    <property type="entry name" value="Zinc_finger_MYND_domain"/>
</dbReference>
<evidence type="ECO:0000313" key="7">
    <source>
        <dbReference type="RefSeq" id="XP_012934990.2"/>
    </source>
</evidence>
<feature type="domain" description="MYND-type" evidence="5">
    <location>
        <begin position="23"/>
        <end position="60"/>
    </location>
</feature>
<keyword evidence="1" id="KW-0479">Metal-binding</keyword>
<evidence type="ECO:0000256" key="4">
    <source>
        <dbReference type="PROSITE-ProRule" id="PRU00134"/>
    </source>
</evidence>
<evidence type="ECO:0000313" key="6">
    <source>
        <dbReference type="Proteomes" id="UP000694888"/>
    </source>
</evidence>
<dbReference type="RefSeq" id="XP_012934990.2">
    <property type="nucleotide sequence ID" value="XM_013079536.2"/>
</dbReference>
<accession>A0ABM0ZUZ3</accession>
<dbReference type="Pfam" id="PF01753">
    <property type="entry name" value="zf-MYND"/>
    <property type="match status" value="1"/>
</dbReference>
<dbReference type="InterPro" id="IPR002893">
    <property type="entry name" value="Znf_MYND"/>
</dbReference>
<dbReference type="Gene3D" id="6.10.140.2220">
    <property type="match status" value="1"/>
</dbReference>
<keyword evidence="6" id="KW-1185">Reference proteome</keyword>
<evidence type="ECO:0000256" key="1">
    <source>
        <dbReference type="ARBA" id="ARBA00022723"/>
    </source>
</evidence>
<dbReference type="PANTHER" id="PTHR46533:SF1">
    <property type="entry name" value="ZINC FINGER MYND DOMAIN-CONTAINING PROTEIN 12"/>
    <property type="match status" value="1"/>
</dbReference>
<keyword evidence="3" id="KW-0862">Zinc</keyword>
<evidence type="ECO:0000259" key="5">
    <source>
        <dbReference type="PROSITE" id="PS50865"/>
    </source>
</evidence>
<dbReference type="PROSITE" id="PS50865">
    <property type="entry name" value="ZF_MYND_2"/>
    <property type="match status" value="1"/>
</dbReference>
<reference evidence="7" key="1">
    <citation type="submission" date="2025-08" db="UniProtKB">
        <authorList>
            <consortium name="RefSeq"/>
        </authorList>
    </citation>
    <scope>IDENTIFICATION</scope>
</reference>
<dbReference type="GeneID" id="101849908"/>
<evidence type="ECO:0000256" key="2">
    <source>
        <dbReference type="ARBA" id="ARBA00022771"/>
    </source>
</evidence>
<keyword evidence="2 4" id="KW-0863">Zinc-finger</keyword>
<organism evidence="6 7">
    <name type="scientific">Aplysia californica</name>
    <name type="common">California sea hare</name>
    <dbReference type="NCBI Taxonomy" id="6500"/>
    <lineage>
        <taxon>Eukaryota</taxon>
        <taxon>Metazoa</taxon>
        <taxon>Spiralia</taxon>
        <taxon>Lophotrochozoa</taxon>
        <taxon>Mollusca</taxon>
        <taxon>Gastropoda</taxon>
        <taxon>Heterobranchia</taxon>
        <taxon>Euthyneura</taxon>
        <taxon>Tectipleura</taxon>
        <taxon>Aplysiida</taxon>
        <taxon>Aplysioidea</taxon>
        <taxon>Aplysiidae</taxon>
        <taxon>Aplysia</taxon>
    </lineage>
</organism>
<dbReference type="PANTHER" id="PTHR46533">
    <property type="entry name" value="ZINC FINGER MYND DOMAIN-CONTAINING PROTEIN 12"/>
    <property type="match status" value="1"/>
</dbReference>
<dbReference type="SUPFAM" id="SSF144232">
    <property type="entry name" value="HIT/MYND zinc finger-like"/>
    <property type="match status" value="1"/>
</dbReference>
<evidence type="ECO:0000256" key="3">
    <source>
        <dbReference type="ARBA" id="ARBA00022833"/>
    </source>
</evidence>
<name>A0ABM0ZUZ3_APLCA</name>
<protein>
    <submittedName>
        <fullName evidence="7">Zinc finger MYND domain-containing protein 12</fullName>
    </submittedName>
</protein>
<sequence>MIEDVTHTDVNPLASPKGTHKPCIRCGERSRFMCKKCRAVFYCSKAHRDEDLRVLHSDVCDLYAFLKDSIRFVPGQDERDRLEKQRVIKKTEILKTAKSLAQKSLFQNHPDDAINQLSVAIHFAHELYGNNSVLIIPIHAMCVEALVKRGRMDQATQQLSKAEWILLNEDDCPDLIKADFYKNEGFLNMCKKEYKSALTSYANETFFSTAAFHPV</sequence>